<gene>
    <name evidence="1" type="ORF">A2U01_0007646</name>
</gene>
<keyword evidence="2" id="KW-1185">Reference proteome</keyword>
<keyword evidence="1" id="KW-0808">Transferase</keyword>
<protein>
    <submittedName>
        <fullName evidence="1">RNA-directed DNA polymerase (Reverse transcriptase)</fullName>
    </submittedName>
</protein>
<feature type="non-terminal residue" evidence="1">
    <location>
        <position position="51"/>
    </location>
</feature>
<organism evidence="1 2">
    <name type="scientific">Trifolium medium</name>
    <dbReference type="NCBI Taxonomy" id="97028"/>
    <lineage>
        <taxon>Eukaryota</taxon>
        <taxon>Viridiplantae</taxon>
        <taxon>Streptophyta</taxon>
        <taxon>Embryophyta</taxon>
        <taxon>Tracheophyta</taxon>
        <taxon>Spermatophyta</taxon>
        <taxon>Magnoliopsida</taxon>
        <taxon>eudicotyledons</taxon>
        <taxon>Gunneridae</taxon>
        <taxon>Pentapetalae</taxon>
        <taxon>rosids</taxon>
        <taxon>fabids</taxon>
        <taxon>Fabales</taxon>
        <taxon>Fabaceae</taxon>
        <taxon>Papilionoideae</taxon>
        <taxon>50 kb inversion clade</taxon>
        <taxon>NPAAA clade</taxon>
        <taxon>Hologalegina</taxon>
        <taxon>IRL clade</taxon>
        <taxon>Trifolieae</taxon>
        <taxon>Trifolium</taxon>
    </lineage>
</organism>
<dbReference type="Proteomes" id="UP000265520">
    <property type="component" value="Unassembled WGS sequence"/>
</dbReference>
<reference evidence="1 2" key="1">
    <citation type="journal article" date="2018" name="Front. Plant Sci.">
        <title>Red Clover (Trifolium pratense) and Zigzag Clover (T. medium) - A Picture of Genomic Similarities and Differences.</title>
        <authorList>
            <person name="Dluhosova J."/>
            <person name="Istvanek J."/>
            <person name="Nedelnik J."/>
            <person name="Repkova J."/>
        </authorList>
    </citation>
    <scope>NUCLEOTIDE SEQUENCE [LARGE SCALE GENOMIC DNA]</scope>
    <source>
        <strain evidence="2">cv. 10/8</strain>
        <tissue evidence="1">Leaf</tissue>
    </source>
</reference>
<name>A0A392MH06_9FABA</name>
<dbReference type="AlphaFoldDB" id="A0A392MH06"/>
<keyword evidence="1" id="KW-0695">RNA-directed DNA polymerase</keyword>
<keyword evidence="1" id="KW-0548">Nucleotidyltransferase</keyword>
<dbReference type="GO" id="GO:0003964">
    <property type="term" value="F:RNA-directed DNA polymerase activity"/>
    <property type="evidence" value="ECO:0007669"/>
    <property type="project" value="UniProtKB-KW"/>
</dbReference>
<proteinExistence type="predicted"/>
<dbReference type="EMBL" id="LXQA010010950">
    <property type="protein sequence ID" value="MCH86786.1"/>
    <property type="molecule type" value="Genomic_DNA"/>
</dbReference>
<evidence type="ECO:0000313" key="1">
    <source>
        <dbReference type="EMBL" id="MCH86786.1"/>
    </source>
</evidence>
<comment type="caution">
    <text evidence="1">The sequence shown here is derived from an EMBL/GenBank/DDBJ whole genome shotgun (WGS) entry which is preliminary data.</text>
</comment>
<accession>A0A392MH06</accession>
<evidence type="ECO:0000313" key="2">
    <source>
        <dbReference type="Proteomes" id="UP000265520"/>
    </source>
</evidence>
<sequence length="51" mass="5778">MESVLTSLSVYALSFFKAPSGKEQGGLGVRKLREFNTALLGKWCWRMLVDR</sequence>